<dbReference type="GO" id="GO:0043565">
    <property type="term" value="F:sequence-specific DNA binding"/>
    <property type="evidence" value="ECO:0007669"/>
    <property type="project" value="InterPro"/>
</dbReference>
<feature type="coiled-coil region" evidence="6">
    <location>
        <begin position="146"/>
        <end position="173"/>
    </location>
</feature>
<name>A0AAD4TAT3_9MAGN</name>
<comment type="caution">
    <text evidence="9">The sequence shown here is derived from an EMBL/GenBank/DDBJ whole genome shotgun (WGS) entry which is preliminary data.</text>
</comment>
<feature type="region of interest" description="Disordered" evidence="7">
    <location>
        <begin position="594"/>
        <end position="641"/>
    </location>
</feature>
<dbReference type="InterPro" id="IPR044810">
    <property type="entry name" value="WRKY_plant"/>
</dbReference>
<evidence type="ECO:0000313" key="10">
    <source>
        <dbReference type="Proteomes" id="UP001202328"/>
    </source>
</evidence>
<evidence type="ECO:0000256" key="3">
    <source>
        <dbReference type="ARBA" id="ARBA00023125"/>
    </source>
</evidence>
<feature type="compositionally biased region" description="Low complexity" evidence="7">
    <location>
        <begin position="312"/>
        <end position="335"/>
    </location>
</feature>
<feature type="region of interest" description="Disordered" evidence="7">
    <location>
        <begin position="492"/>
        <end position="511"/>
    </location>
</feature>
<evidence type="ECO:0000259" key="8">
    <source>
        <dbReference type="PROSITE" id="PS50811"/>
    </source>
</evidence>
<dbReference type="InterPro" id="IPR036576">
    <property type="entry name" value="WRKY_dom_sf"/>
</dbReference>
<evidence type="ECO:0000313" key="9">
    <source>
        <dbReference type="EMBL" id="KAI3951709.1"/>
    </source>
</evidence>
<keyword evidence="4" id="KW-0804">Transcription</keyword>
<proteinExistence type="predicted"/>
<feature type="region of interest" description="Disordered" evidence="7">
    <location>
        <begin position="289"/>
        <end position="335"/>
    </location>
</feature>
<dbReference type="Pfam" id="PF03106">
    <property type="entry name" value="WRKY"/>
    <property type="match status" value="1"/>
</dbReference>
<evidence type="ECO:0000256" key="5">
    <source>
        <dbReference type="ARBA" id="ARBA00023242"/>
    </source>
</evidence>
<dbReference type="Gene3D" id="2.20.25.80">
    <property type="entry name" value="WRKY domain"/>
    <property type="match status" value="1"/>
</dbReference>
<feature type="domain" description="WRKY" evidence="8">
    <location>
        <begin position="353"/>
        <end position="419"/>
    </location>
</feature>
<accession>A0AAD4TAT3</accession>
<keyword evidence="5" id="KW-0539">Nucleus</keyword>
<evidence type="ECO:0000256" key="4">
    <source>
        <dbReference type="ARBA" id="ARBA00023163"/>
    </source>
</evidence>
<evidence type="ECO:0000256" key="2">
    <source>
        <dbReference type="ARBA" id="ARBA00023015"/>
    </source>
</evidence>
<feature type="compositionally biased region" description="Polar residues" evidence="7">
    <location>
        <begin position="631"/>
        <end position="641"/>
    </location>
</feature>
<feature type="compositionally biased region" description="Polar residues" evidence="7">
    <location>
        <begin position="44"/>
        <end position="60"/>
    </location>
</feature>
<feature type="region of interest" description="Disordered" evidence="7">
    <location>
        <begin position="245"/>
        <end position="266"/>
    </location>
</feature>
<keyword evidence="3" id="KW-0238">DNA-binding</keyword>
<keyword evidence="6" id="KW-0175">Coiled coil</keyword>
<evidence type="ECO:0000256" key="6">
    <source>
        <dbReference type="SAM" id="Coils"/>
    </source>
</evidence>
<feature type="compositionally biased region" description="Low complexity" evidence="7">
    <location>
        <begin position="599"/>
        <end position="613"/>
    </location>
</feature>
<sequence>MGTHERDDLKEIITTAPKMSNPGGGEFRTPPTNGGDDHNHSGNKHTTNMNPSSSVADTSSNKMMNFFSSDEHQKHREVGGRERVLVDLYNPQQHQDHMKIELAKTEPTTNISSIGLINTSGRMLIGSKFEEDKLVVQEEKPKIQLMSAMRVELERLKNENQMLKSMLDHVTHDYTTLHSQLLRTMQSQNSNQLDHHHDLLQQTNCDQRCNTTSNSASRKTLSVRQFMDPNPSSGAILNLDMNEPSHSEAAATDDDHEMTTQQPSTSVTNYIEAKESVSKEYHLFSEDVAANSRKRPTMKEDETEDINDQVYKSNLKNQKSAQSKSSGSSVEEEVPPAAVAACRKARVSVRARSEAPLISDGCQWRKYGQKMAKGNPCPRAYYRCTMAVGCPVRKQVQRCSEDKTVLITTYEGNHNHPLPPQATAMAHTTTAAATMLLSGSTMSNNREPTLSANSLFSSPSAAPIFPYNANIATLSASAPFPTITLDLTTTPNVHHQHNHQTPPPADPRQFQRQPLFPLPLQAYPPHSQSLLRPPYLINPPNPPRVASAISSVQLATQQQQGMVEMVTAAITSDPNFTTALAVAISSIMGAPMRNTHELNNSNNNNSNNRNNSSASEVSTVQPALPNHTHPHTSCPNTFNPM</sequence>
<dbReference type="PANTHER" id="PTHR31429:SF59">
    <property type="entry name" value="WRKY TRANSCRIPTION FACTOR 47-RELATED"/>
    <property type="match status" value="1"/>
</dbReference>
<dbReference type="EMBL" id="JAJJMB010002379">
    <property type="protein sequence ID" value="KAI3951709.1"/>
    <property type="molecule type" value="Genomic_DNA"/>
</dbReference>
<dbReference type="PROSITE" id="PS50811">
    <property type="entry name" value="WRKY"/>
    <property type="match status" value="1"/>
</dbReference>
<dbReference type="SUPFAM" id="SSF118290">
    <property type="entry name" value="WRKY DNA-binding domain"/>
    <property type="match status" value="1"/>
</dbReference>
<keyword evidence="10" id="KW-1185">Reference proteome</keyword>
<organism evidence="9 10">
    <name type="scientific">Papaver atlanticum</name>
    <dbReference type="NCBI Taxonomy" id="357466"/>
    <lineage>
        <taxon>Eukaryota</taxon>
        <taxon>Viridiplantae</taxon>
        <taxon>Streptophyta</taxon>
        <taxon>Embryophyta</taxon>
        <taxon>Tracheophyta</taxon>
        <taxon>Spermatophyta</taxon>
        <taxon>Magnoliopsida</taxon>
        <taxon>Ranunculales</taxon>
        <taxon>Papaveraceae</taxon>
        <taxon>Papaveroideae</taxon>
        <taxon>Papaver</taxon>
    </lineage>
</organism>
<feature type="compositionally biased region" description="Basic and acidic residues" evidence="7">
    <location>
        <begin position="1"/>
        <end position="11"/>
    </location>
</feature>
<dbReference type="GO" id="GO:0003700">
    <property type="term" value="F:DNA-binding transcription factor activity"/>
    <property type="evidence" value="ECO:0007669"/>
    <property type="project" value="InterPro"/>
</dbReference>
<dbReference type="PANTHER" id="PTHR31429">
    <property type="entry name" value="WRKY TRANSCRIPTION FACTOR 36-RELATED"/>
    <property type="match status" value="1"/>
</dbReference>
<dbReference type="GO" id="GO:0005634">
    <property type="term" value="C:nucleus"/>
    <property type="evidence" value="ECO:0007669"/>
    <property type="project" value="UniProtKB-SubCell"/>
</dbReference>
<feature type="region of interest" description="Disordered" evidence="7">
    <location>
        <begin position="1"/>
        <end position="60"/>
    </location>
</feature>
<evidence type="ECO:0000256" key="1">
    <source>
        <dbReference type="ARBA" id="ARBA00004123"/>
    </source>
</evidence>
<keyword evidence="2" id="KW-0805">Transcription regulation</keyword>
<comment type="subcellular location">
    <subcellularLocation>
        <location evidence="1">Nucleus</location>
    </subcellularLocation>
</comment>
<dbReference type="AlphaFoldDB" id="A0AAD4TAT3"/>
<reference evidence="9" key="1">
    <citation type="submission" date="2022-04" db="EMBL/GenBank/DDBJ databases">
        <title>A functionally conserved STORR gene fusion in Papaver species that diverged 16.8 million years ago.</title>
        <authorList>
            <person name="Catania T."/>
        </authorList>
    </citation>
    <scope>NUCLEOTIDE SEQUENCE</scope>
    <source>
        <strain evidence="9">S-188037</strain>
    </source>
</reference>
<gene>
    <name evidence="9" type="ORF">MKW98_013767</name>
</gene>
<protein>
    <recommendedName>
        <fullName evidence="8">WRKY domain-containing protein</fullName>
    </recommendedName>
</protein>
<dbReference type="FunFam" id="2.20.25.80:FF:000002">
    <property type="entry name" value="probable WRKY transcription factor 31"/>
    <property type="match status" value="1"/>
</dbReference>
<evidence type="ECO:0000256" key="7">
    <source>
        <dbReference type="SAM" id="MobiDB-lite"/>
    </source>
</evidence>
<dbReference type="InterPro" id="IPR003657">
    <property type="entry name" value="WRKY_dom"/>
</dbReference>
<dbReference type="SMART" id="SM00774">
    <property type="entry name" value="WRKY"/>
    <property type="match status" value="1"/>
</dbReference>
<dbReference type="Proteomes" id="UP001202328">
    <property type="component" value="Unassembled WGS sequence"/>
</dbReference>